<feature type="domain" description="NERD" evidence="5">
    <location>
        <begin position="15"/>
        <end position="109"/>
    </location>
</feature>
<protein>
    <submittedName>
        <fullName evidence="7">NERD domain protein</fullName>
    </submittedName>
</protein>
<evidence type="ECO:0000259" key="6">
    <source>
        <dbReference type="Pfam" id="PF13361"/>
    </source>
</evidence>
<dbReference type="GO" id="GO:0043138">
    <property type="term" value="F:3'-5' DNA helicase activity"/>
    <property type="evidence" value="ECO:0007669"/>
    <property type="project" value="TreeGrafter"/>
</dbReference>
<dbReference type="Proteomes" id="UP000001625">
    <property type="component" value="Chromosome"/>
</dbReference>
<dbReference type="OrthoDB" id="5441773at2"/>
<dbReference type="InterPro" id="IPR011528">
    <property type="entry name" value="NERD"/>
</dbReference>
<dbReference type="InterPro" id="IPR000212">
    <property type="entry name" value="DNA_helicase_UvrD/REP"/>
</dbReference>
<dbReference type="eggNOG" id="COG0210">
    <property type="taxonomic scope" value="Bacteria"/>
</dbReference>
<dbReference type="RefSeq" id="WP_013030316.1">
    <property type="nucleotide sequence ID" value="NC_013959.1"/>
</dbReference>
<dbReference type="GO" id="GO:0000725">
    <property type="term" value="P:recombinational repair"/>
    <property type="evidence" value="ECO:0007669"/>
    <property type="project" value="TreeGrafter"/>
</dbReference>
<dbReference type="GO" id="GO:0016787">
    <property type="term" value="F:hydrolase activity"/>
    <property type="evidence" value="ECO:0007669"/>
    <property type="project" value="UniProtKB-KW"/>
</dbReference>
<keyword evidence="8" id="KW-1185">Reference proteome</keyword>
<evidence type="ECO:0000256" key="3">
    <source>
        <dbReference type="ARBA" id="ARBA00022806"/>
    </source>
</evidence>
<dbReference type="AlphaFoldDB" id="D5CUN1"/>
<dbReference type="GO" id="GO:0005829">
    <property type="term" value="C:cytosol"/>
    <property type="evidence" value="ECO:0007669"/>
    <property type="project" value="TreeGrafter"/>
</dbReference>
<reference evidence="7 8" key="1">
    <citation type="submission" date="2010-03" db="EMBL/GenBank/DDBJ databases">
        <title>Complete sequence of Sideroxydans lithotrophicus ES-1.</title>
        <authorList>
            <consortium name="US DOE Joint Genome Institute"/>
            <person name="Lucas S."/>
            <person name="Copeland A."/>
            <person name="Lapidus A."/>
            <person name="Cheng J.-F."/>
            <person name="Bruce D."/>
            <person name="Goodwin L."/>
            <person name="Pitluck S."/>
            <person name="Munk A.C."/>
            <person name="Detter J.C."/>
            <person name="Han C."/>
            <person name="Tapia R."/>
            <person name="Larimer F."/>
            <person name="Land M."/>
            <person name="Hauser L."/>
            <person name="Kyrpides N."/>
            <person name="Ivanova N."/>
            <person name="Emerson D."/>
            <person name="Woyke T."/>
        </authorList>
    </citation>
    <scope>NUCLEOTIDE SEQUENCE [LARGE SCALE GENOMIC DNA]</scope>
    <source>
        <strain evidence="7 8">ES-1</strain>
    </source>
</reference>
<name>D5CUN1_SIDLE</name>
<keyword evidence="1" id="KW-0547">Nucleotide-binding</keyword>
<sequence>MSTLIPSLGAARFDARGELRLAERLKDCLEDNAWVWHNIPVGPFGRHPDFVALHPQQGIVVLEVKDWRLDTIGNANSKQVELITDRGNVLTDNPFVQVRNYMFNVVNALQRDPLLVNEGGSFKGKPVFSFGHGVAFSNITRKQFEQTDLWEVFPPERCIFRDEMAEKVDADAFRERVWRMVSPRIGPALSLPQIDRVRALLFPEIRVTQIALPFDDPAKTSPADDRLLAVMDMQQELLARSMGEGHRIVRGVAGSGKTLILAFRAEQIARAASRPVLLLSYANGISGRLENAMQDRGVEDKVVTSTFHSWCWKMLRTYGLPIATEKEIPDFSERQAANVQAVLDAAERGLIPGGQYDAVLIDEAHDFEPQWLALAAKMVNPDTKALMIVYDDAQAIYKGRKRPVWKQLGIEAAGRTTVLKVNYRNTAQILRFARKFAADVIGAPGVCAGDESAILMPEDGGREGVEPAVRQCVSHDGEAHAIAEWLQGRKAAGYQWGQMAVLYPRHFIGERFEKVLAKQGVPVDVAKDHHNRVETERDAVRFISMHNAKGLEFPCVAIGGLGELKKPEDIEDDVRLTYVAITRATHEAFITYSNMSELVSRLVV</sequence>
<dbReference type="Pfam" id="PF13361">
    <property type="entry name" value="UvrD_C"/>
    <property type="match status" value="1"/>
</dbReference>
<keyword evidence="2" id="KW-0378">Hydrolase</keyword>
<dbReference type="Pfam" id="PF08378">
    <property type="entry name" value="NERD"/>
    <property type="match status" value="1"/>
</dbReference>
<dbReference type="GO" id="GO:0003677">
    <property type="term" value="F:DNA binding"/>
    <property type="evidence" value="ECO:0007669"/>
    <property type="project" value="InterPro"/>
</dbReference>
<dbReference type="STRING" id="580332.Slit_2190"/>
<evidence type="ECO:0000256" key="2">
    <source>
        <dbReference type="ARBA" id="ARBA00022801"/>
    </source>
</evidence>
<keyword evidence="3" id="KW-0347">Helicase</keyword>
<dbReference type="Pfam" id="PF13245">
    <property type="entry name" value="AAA_19"/>
    <property type="match status" value="1"/>
</dbReference>
<proteinExistence type="predicted"/>
<dbReference type="HOGENOM" id="CLU_028798_0_0_4"/>
<accession>D5CUN1</accession>
<evidence type="ECO:0000313" key="8">
    <source>
        <dbReference type="Proteomes" id="UP000001625"/>
    </source>
</evidence>
<dbReference type="GO" id="GO:0005524">
    <property type="term" value="F:ATP binding"/>
    <property type="evidence" value="ECO:0007669"/>
    <property type="project" value="UniProtKB-KW"/>
</dbReference>
<dbReference type="SUPFAM" id="SSF52540">
    <property type="entry name" value="P-loop containing nucleoside triphosphate hydrolases"/>
    <property type="match status" value="1"/>
</dbReference>
<evidence type="ECO:0000313" key="7">
    <source>
        <dbReference type="EMBL" id="ADE12418.1"/>
    </source>
</evidence>
<dbReference type="InterPro" id="IPR027417">
    <property type="entry name" value="P-loop_NTPase"/>
</dbReference>
<dbReference type="Gene3D" id="3.40.50.300">
    <property type="entry name" value="P-loop containing nucleotide triphosphate hydrolases"/>
    <property type="match status" value="2"/>
</dbReference>
<dbReference type="InterPro" id="IPR014017">
    <property type="entry name" value="DNA_helicase_UvrD-like_C"/>
</dbReference>
<dbReference type="EMBL" id="CP001965">
    <property type="protein sequence ID" value="ADE12418.1"/>
    <property type="molecule type" value="Genomic_DNA"/>
</dbReference>
<keyword evidence="4" id="KW-0067">ATP-binding</keyword>
<gene>
    <name evidence="7" type="ordered locus">Slit_2190</name>
</gene>
<feature type="domain" description="UvrD-like helicase C-terminal" evidence="6">
    <location>
        <begin position="530"/>
        <end position="594"/>
    </location>
</feature>
<evidence type="ECO:0000259" key="5">
    <source>
        <dbReference type="Pfam" id="PF08378"/>
    </source>
</evidence>
<evidence type="ECO:0000256" key="4">
    <source>
        <dbReference type="ARBA" id="ARBA00022840"/>
    </source>
</evidence>
<dbReference type="PANTHER" id="PTHR11070:SF45">
    <property type="entry name" value="DNA 3'-5' HELICASE"/>
    <property type="match status" value="1"/>
</dbReference>
<dbReference type="KEGG" id="slt:Slit_2190"/>
<organism evidence="7 8">
    <name type="scientific">Sideroxydans lithotrophicus (strain ES-1)</name>
    <dbReference type="NCBI Taxonomy" id="580332"/>
    <lineage>
        <taxon>Bacteria</taxon>
        <taxon>Pseudomonadati</taxon>
        <taxon>Pseudomonadota</taxon>
        <taxon>Betaproteobacteria</taxon>
        <taxon>Nitrosomonadales</taxon>
        <taxon>Gallionellaceae</taxon>
        <taxon>Sideroxydans</taxon>
    </lineage>
</organism>
<dbReference type="PANTHER" id="PTHR11070">
    <property type="entry name" value="UVRD / RECB / PCRA DNA HELICASE FAMILY MEMBER"/>
    <property type="match status" value="1"/>
</dbReference>
<evidence type="ECO:0000256" key="1">
    <source>
        <dbReference type="ARBA" id="ARBA00022741"/>
    </source>
</evidence>